<protein>
    <submittedName>
        <fullName evidence="2">Uncharacterized protein</fullName>
    </submittedName>
</protein>
<feature type="region of interest" description="Disordered" evidence="1">
    <location>
        <begin position="119"/>
        <end position="255"/>
    </location>
</feature>
<evidence type="ECO:0000313" key="2">
    <source>
        <dbReference type="EMBL" id="EGD76765.1"/>
    </source>
</evidence>
<sequence>MLDAAVTAIQVALWKVLGYIATILPFPVPGVGMGVGDEHQRVQRSHTDNDNNTTTDDDDDDDGPRFRSYHSPASLASALSQQRGQQGQQGQQGQRPHVQVTQDHTRVPVALTTNTEAAATHAQEREHGVHQPPFAMESDLPQGDEHHPGSEPPWRTQQQGAGTSTLSSVHWTNANNNRAQGGTAMDSRGGDGAGNGVLPGESEMAQQPLDARRDDGDESNGDGNTRADDEDEDADDDEENDHDGTDDENGEGVEAGFARPWHPVMAMQREGGGGNVAIAMGPEVKCDTDTSTLFSASILTDHAVLDERTTQLRLTDSSPVQFLLSFTRVSEQLCDGDLRELQVSGLVDHARQALLCRHMQQAYGPFTSAVDDSTTASMDSALPFTTRTSPFEVTTIHLNFAQASTAITDDTARSTAADGDDIGGGDGDGGGGGGSSWTALIMDFPSVLTQHPQRPR</sequence>
<dbReference type="EMBL" id="GL832975">
    <property type="protein sequence ID" value="EGD76765.1"/>
    <property type="molecule type" value="Genomic_DNA"/>
</dbReference>
<reference evidence="2" key="1">
    <citation type="submission" date="2009-08" db="EMBL/GenBank/DDBJ databases">
        <title>Annotation of Salpingoeca rosetta.</title>
        <authorList>
            <consortium name="The Broad Institute Genome Sequencing Platform"/>
            <person name="Russ C."/>
            <person name="Cuomo C."/>
            <person name="Burger G."/>
            <person name="Gray M.W."/>
            <person name="Holland P.W.H."/>
            <person name="King N."/>
            <person name="Lang F.B.F."/>
            <person name="Roger A.J."/>
            <person name="Ruiz-Trillo I."/>
            <person name="Young S.K."/>
            <person name="Zeng Q."/>
            <person name="Gargeya S."/>
            <person name="Alvarado L."/>
            <person name="Berlin A."/>
            <person name="Chapman S.B."/>
            <person name="Chen Z."/>
            <person name="Freedman E."/>
            <person name="Gellesch M."/>
            <person name="Goldberg J."/>
            <person name="Griggs A."/>
            <person name="Gujja S."/>
            <person name="Heilman E."/>
            <person name="Heiman D."/>
            <person name="Howarth C."/>
            <person name="Mehta T."/>
            <person name="Neiman D."/>
            <person name="Pearson M."/>
            <person name="Roberts A."/>
            <person name="Saif S."/>
            <person name="Shea T."/>
            <person name="Shenoy N."/>
            <person name="Sisk P."/>
            <person name="Stolte C."/>
            <person name="Sykes S."/>
            <person name="White J."/>
            <person name="Yandava C."/>
            <person name="Haas B."/>
            <person name="Nusbaum C."/>
            <person name="Birren B."/>
        </authorList>
    </citation>
    <scope>NUCLEOTIDE SEQUENCE [LARGE SCALE GENOMIC DNA]</scope>
    <source>
        <strain evidence="2">ATCC 50818</strain>
    </source>
</reference>
<feature type="compositionally biased region" description="Basic and acidic residues" evidence="1">
    <location>
        <begin position="39"/>
        <end position="49"/>
    </location>
</feature>
<gene>
    <name evidence="2" type="ORF">PTSG_08117</name>
</gene>
<feature type="compositionally biased region" description="Acidic residues" evidence="1">
    <location>
        <begin position="228"/>
        <end position="251"/>
    </location>
</feature>
<evidence type="ECO:0000313" key="3">
    <source>
        <dbReference type="Proteomes" id="UP000007799"/>
    </source>
</evidence>
<accession>F2UI16</accession>
<feature type="compositionally biased region" description="Gly residues" evidence="1">
    <location>
        <begin position="424"/>
        <end position="435"/>
    </location>
</feature>
<dbReference type="AlphaFoldDB" id="F2UI16"/>
<feature type="compositionally biased region" description="Polar residues" evidence="1">
    <location>
        <begin position="155"/>
        <end position="180"/>
    </location>
</feature>
<dbReference type="KEGG" id="sre:PTSG_08117"/>
<feature type="region of interest" description="Disordered" evidence="1">
    <location>
        <begin position="411"/>
        <end position="436"/>
    </location>
</feature>
<evidence type="ECO:0000256" key="1">
    <source>
        <dbReference type="SAM" id="MobiDB-lite"/>
    </source>
</evidence>
<dbReference type="RefSeq" id="XP_004991137.1">
    <property type="nucleotide sequence ID" value="XM_004991080.1"/>
</dbReference>
<feature type="compositionally biased region" description="Low complexity" evidence="1">
    <location>
        <begin position="81"/>
        <end position="95"/>
    </location>
</feature>
<dbReference type="GeneID" id="16071699"/>
<dbReference type="Proteomes" id="UP000007799">
    <property type="component" value="Unassembled WGS sequence"/>
</dbReference>
<dbReference type="InParanoid" id="F2UI16"/>
<keyword evidence="3" id="KW-1185">Reference proteome</keyword>
<feature type="region of interest" description="Disordered" evidence="1">
    <location>
        <begin position="39"/>
        <end position="104"/>
    </location>
</feature>
<organism evidence="3">
    <name type="scientific">Salpingoeca rosetta (strain ATCC 50818 / BSB-021)</name>
    <dbReference type="NCBI Taxonomy" id="946362"/>
    <lineage>
        <taxon>Eukaryota</taxon>
        <taxon>Choanoflagellata</taxon>
        <taxon>Craspedida</taxon>
        <taxon>Salpingoecidae</taxon>
        <taxon>Salpingoeca</taxon>
    </lineage>
</organism>
<proteinExistence type="predicted"/>
<name>F2UI16_SALR5</name>